<evidence type="ECO:0000313" key="2">
    <source>
        <dbReference type="Proteomes" id="UP001064489"/>
    </source>
</evidence>
<name>A0AAD5IVJ9_ACENE</name>
<sequence>MGKGKIFEESRGILEKILGRHYVNVKYPISDPFDSGRVDRYLKISLAAPPFPFVMSPAILLLAAPLVSLSPSSVFPTANVGLSLGSGQPIDTPPLTRQSLEQVFQLRFPPCLRHALL</sequence>
<proteinExistence type="predicted"/>
<dbReference type="Proteomes" id="UP001064489">
    <property type="component" value="Chromosome 5"/>
</dbReference>
<reference evidence="1" key="1">
    <citation type="journal article" date="2022" name="Plant J.">
        <title>Strategies of tolerance reflected in two North American maple genomes.</title>
        <authorList>
            <person name="McEvoy S.L."/>
            <person name="Sezen U.U."/>
            <person name="Trouern-Trend A."/>
            <person name="McMahon S.M."/>
            <person name="Schaberg P.G."/>
            <person name="Yang J."/>
            <person name="Wegrzyn J.L."/>
            <person name="Swenson N.G."/>
        </authorList>
    </citation>
    <scope>NUCLEOTIDE SEQUENCE</scope>
    <source>
        <strain evidence="1">91603</strain>
    </source>
</reference>
<dbReference type="EMBL" id="JAJSOW010000102">
    <property type="protein sequence ID" value="KAI9177498.1"/>
    <property type="molecule type" value="Genomic_DNA"/>
</dbReference>
<gene>
    <name evidence="1" type="ORF">LWI28_015957</name>
</gene>
<comment type="caution">
    <text evidence="1">The sequence shown here is derived from an EMBL/GenBank/DDBJ whole genome shotgun (WGS) entry which is preliminary data.</text>
</comment>
<dbReference type="AlphaFoldDB" id="A0AAD5IVJ9"/>
<reference evidence="1" key="2">
    <citation type="submission" date="2023-02" db="EMBL/GenBank/DDBJ databases">
        <authorList>
            <person name="Swenson N.G."/>
            <person name="Wegrzyn J.L."/>
            <person name="Mcevoy S.L."/>
        </authorList>
    </citation>
    <scope>NUCLEOTIDE SEQUENCE</scope>
    <source>
        <strain evidence="1">91603</strain>
        <tissue evidence="1">Leaf</tissue>
    </source>
</reference>
<accession>A0AAD5IVJ9</accession>
<keyword evidence="2" id="KW-1185">Reference proteome</keyword>
<evidence type="ECO:0000313" key="1">
    <source>
        <dbReference type="EMBL" id="KAI9177498.1"/>
    </source>
</evidence>
<protein>
    <submittedName>
        <fullName evidence="1">Uncharacterized protein</fullName>
    </submittedName>
</protein>
<organism evidence="1 2">
    <name type="scientific">Acer negundo</name>
    <name type="common">Box elder</name>
    <dbReference type="NCBI Taxonomy" id="4023"/>
    <lineage>
        <taxon>Eukaryota</taxon>
        <taxon>Viridiplantae</taxon>
        <taxon>Streptophyta</taxon>
        <taxon>Embryophyta</taxon>
        <taxon>Tracheophyta</taxon>
        <taxon>Spermatophyta</taxon>
        <taxon>Magnoliopsida</taxon>
        <taxon>eudicotyledons</taxon>
        <taxon>Gunneridae</taxon>
        <taxon>Pentapetalae</taxon>
        <taxon>rosids</taxon>
        <taxon>malvids</taxon>
        <taxon>Sapindales</taxon>
        <taxon>Sapindaceae</taxon>
        <taxon>Hippocastanoideae</taxon>
        <taxon>Acereae</taxon>
        <taxon>Acer</taxon>
    </lineage>
</organism>